<dbReference type="InterPro" id="IPR003604">
    <property type="entry name" value="Matrin/U1-like-C_Znf_C2H2"/>
</dbReference>
<dbReference type="EMBL" id="JAHRIM010025672">
    <property type="protein sequence ID" value="MEQ2263994.1"/>
    <property type="molecule type" value="Genomic_DNA"/>
</dbReference>
<dbReference type="PANTHER" id="PTHR15491:SF9">
    <property type="entry name" value="CIP1-INTERACTING ZINC FINGER PROTEIN"/>
    <property type="match status" value="1"/>
</dbReference>
<evidence type="ECO:0000256" key="1">
    <source>
        <dbReference type="ARBA" id="ARBA00004123"/>
    </source>
</evidence>
<feature type="domain" description="Matrin-type" evidence="7">
    <location>
        <begin position="330"/>
        <end position="361"/>
    </location>
</feature>
<keyword evidence="4" id="KW-0862">Zinc</keyword>
<sequence>MAANVTTVPSVSSPLDLQQAIRKEENLLELEENTMEAKEDPSTEGSDAEKKSTSETDLKKDDKSSLNQPNGKGHGLQNRKESPKTNNTTIAIGVSLNIDQVGAKEENYPHDATEEAELKKIQAAATKTENEQGDRSMERETVAQRSQSSVEGGESGKTTRDDEQNREEDIEEVEIDGFGSVILHEAGESEAVPWDRTISEGEPQELVALNEIAENEEDPKEKPIMPGAQPQIQDGQLVDPLKTENFSALDEAGQTEDKKADEDDAIQTSSSSKRKHSDDPDVDKRRQELSGPEAKRSFSQSPSVPVDLQLPPFNPENPLGEEFVVPKSGFFCNLCSVFYLNESTAKKIHCSSQKHYENLLKHYQKLQQKTSGTTPCVQD</sequence>
<accession>A0ABV0W3Y6</accession>
<name>A0ABV0W3Y6_9TELE</name>
<feature type="compositionally biased region" description="Basic and acidic residues" evidence="6">
    <location>
        <begin position="35"/>
        <end position="64"/>
    </location>
</feature>
<feature type="compositionally biased region" description="Basic and acidic residues" evidence="6">
    <location>
        <begin position="276"/>
        <end position="296"/>
    </location>
</feature>
<organism evidence="8 9">
    <name type="scientific">Xenotaenia resolanae</name>
    <dbReference type="NCBI Taxonomy" id="208358"/>
    <lineage>
        <taxon>Eukaryota</taxon>
        <taxon>Metazoa</taxon>
        <taxon>Chordata</taxon>
        <taxon>Craniata</taxon>
        <taxon>Vertebrata</taxon>
        <taxon>Euteleostomi</taxon>
        <taxon>Actinopterygii</taxon>
        <taxon>Neopterygii</taxon>
        <taxon>Teleostei</taxon>
        <taxon>Neoteleostei</taxon>
        <taxon>Acanthomorphata</taxon>
        <taxon>Ovalentaria</taxon>
        <taxon>Atherinomorphae</taxon>
        <taxon>Cyprinodontiformes</taxon>
        <taxon>Goodeidae</taxon>
        <taxon>Xenotaenia</taxon>
    </lineage>
</organism>
<reference evidence="8 9" key="1">
    <citation type="submission" date="2021-06" db="EMBL/GenBank/DDBJ databases">
        <authorList>
            <person name="Palmer J.M."/>
        </authorList>
    </citation>
    <scope>NUCLEOTIDE SEQUENCE [LARGE SCALE GENOMIC DNA]</scope>
    <source>
        <strain evidence="8 9">XR_2019</strain>
        <tissue evidence="8">Muscle</tissue>
    </source>
</reference>
<keyword evidence="2" id="KW-0479">Metal-binding</keyword>
<gene>
    <name evidence="8" type="ORF">XENORESO_016871</name>
</gene>
<keyword evidence="9" id="KW-1185">Reference proteome</keyword>
<evidence type="ECO:0000256" key="2">
    <source>
        <dbReference type="ARBA" id="ARBA00022723"/>
    </source>
</evidence>
<proteinExistence type="predicted"/>
<evidence type="ECO:0000256" key="4">
    <source>
        <dbReference type="ARBA" id="ARBA00022833"/>
    </source>
</evidence>
<dbReference type="Proteomes" id="UP001444071">
    <property type="component" value="Unassembled WGS sequence"/>
</dbReference>
<comment type="caution">
    <text evidence="8">The sequence shown here is derived from an EMBL/GenBank/DDBJ whole genome shotgun (WGS) entry which is preliminary data.</text>
</comment>
<dbReference type="PROSITE" id="PS50171">
    <property type="entry name" value="ZF_MATRIN"/>
    <property type="match status" value="1"/>
</dbReference>
<evidence type="ECO:0000259" key="7">
    <source>
        <dbReference type="PROSITE" id="PS50171"/>
    </source>
</evidence>
<dbReference type="PANTHER" id="PTHR15491">
    <property type="match status" value="1"/>
</dbReference>
<keyword evidence="3" id="KW-0863">Zinc-finger</keyword>
<feature type="compositionally biased region" description="Basic and acidic residues" evidence="6">
    <location>
        <begin position="102"/>
        <end position="120"/>
    </location>
</feature>
<feature type="compositionally biased region" description="Basic and acidic residues" evidence="6">
    <location>
        <begin position="128"/>
        <end position="142"/>
    </location>
</feature>
<comment type="subcellular location">
    <subcellularLocation>
        <location evidence="1">Nucleus</location>
    </subcellularLocation>
</comment>
<dbReference type="SMART" id="SM00451">
    <property type="entry name" value="ZnF_U1"/>
    <property type="match status" value="1"/>
</dbReference>
<dbReference type="InterPro" id="IPR026811">
    <property type="entry name" value="CIZ1"/>
</dbReference>
<evidence type="ECO:0000256" key="6">
    <source>
        <dbReference type="SAM" id="MobiDB-lite"/>
    </source>
</evidence>
<evidence type="ECO:0000313" key="9">
    <source>
        <dbReference type="Proteomes" id="UP001444071"/>
    </source>
</evidence>
<keyword evidence="5" id="KW-0539">Nucleus</keyword>
<evidence type="ECO:0000313" key="8">
    <source>
        <dbReference type="EMBL" id="MEQ2263994.1"/>
    </source>
</evidence>
<protein>
    <recommendedName>
        <fullName evidence="7">Matrin-type domain-containing protein</fullName>
    </recommendedName>
</protein>
<feature type="region of interest" description="Disordered" evidence="6">
    <location>
        <begin position="23"/>
        <end position="313"/>
    </location>
</feature>
<feature type="compositionally biased region" description="Acidic residues" evidence="6">
    <location>
        <begin position="164"/>
        <end position="175"/>
    </location>
</feature>
<evidence type="ECO:0000256" key="5">
    <source>
        <dbReference type="ARBA" id="ARBA00023242"/>
    </source>
</evidence>
<evidence type="ECO:0000256" key="3">
    <source>
        <dbReference type="ARBA" id="ARBA00022771"/>
    </source>
</evidence>
<dbReference type="InterPro" id="IPR000690">
    <property type="entry name" value="Matrin/U1-C_Znf_C2H2"/>
</dbReference>